<dbReference type="Proteomes" id="UP000640052">
    <property type="component" value="Unassembled WGS sequence"/>
</dbReference>
<dbReference type="Gene3D" id="3.90.180.10">
    <property type="entry name" value="Medium-chain alcohol dehydrogenases, catalytic domain"/>
    <property type="match status" value="1"/>
</dbReference>
<reference evidence="1" key="1">
    <citation type="submission" date="2021-01" db="EMBL/GenBank/DDBJ databases">
        <title>Whole genome shotgun sequence of Acrocarpospora phusangensis NBRC 108782.</title>
        <authorList>
            <person name="Komaki H."/>
            <person name="Tamura T."/>
        </authorList>
    </citation>
    <scope>NUCLEOTIDE SEQUENCE</scope>
    <source>
        <strain evidence="1">NBRC 108782</strain>
    </source>
</reference>
<dbReference type="AlphaFoldDB" id="A0A919UKH6"/>
<accession>A0A919UKH6</accession>
<proteinExistence type="predicted"/>
<keyword evidence="2" id="KW-1185">Reference proteome</keyword>
<evidence type="ECO:0008006" key="3">
    <source>
        <dbReference type="Google" id="ProtNLM"/>
    </source>
</evidence>
<protein>
    <recommendedName>
        <fullName evidence="3">Alcohol dehydrogenase-like C-terminal domain-containing protein</fullName>
    </recommendedName>
</protein>
<dbReference type="RefSeq" id="WP_204041767.1">
    <property type="nucleotide sequence ID" value="NZ_BOOA01000024.1"/>
</dbReference>
<name>A0A919UKH6_9ACTN</name>
<dbReference type="EMBL" id="BOOA01000024">
    <property type="protein sequence ID" value="GIH25036.1"/>
    <property type="molecule type" value="Genomic_DNA"/>
</dbReference>
<dbReference type="Gene3D" id="3.40.50.720">
    <property type="entry name" value="NAD(P)-binding Rossmann-like Domain"/>
    <property type="match status" value="1"/>
</dbReference>
<comment type="caution">
    <text evidence="1">The sequence shown here is derived from an EMBL/GenBank/DDBJ whole genome shotgun (WGS) entry which is preliminary data.</text>
</comment>
<evidence type="ECO:0000313" key="1">
    <source>
        <dbReference type="EMBL" id="GIH25036.1"/>
    </source>
</evidence>
<sequence>MGGGFDPISVQPADLLFGTRSIVGSLVGSSIENEDNLAFARDQGIRSMNEVMPLAEAPKAYERMKSGRARFRVVLDTTA</sequence>
<organism evidence="1 2">
    <name type="scientific">Acrocarpospora phusangensis</name>
    <dbReference type="NCBI Taxonomy" id="1070424"/>
    <lineage>
        <taxon>Bacteria</taxon>
        <taxon>Bacillati</taxon>
        <taxon>Actinomycetota</taxon>
        <taxon>Actinomycetes</taxon>
        <taxon>Streptosporangiales</taxon>
        <taxon>Streptosporangiaceae</taxon>
        <taxon>Acrocarpospora</taxon>
    </lineage>
</organism>
<gene>
    <name evidence="1" type="ORF">Aph01nite_33460</name>
</gene>
<evidence type="ECO:0000313" key="2">
    <source>
        <dbReference type="Proteomes" id="UP000640052"/>
    </source>
</evidence>